<evidence type="ECO:0000259" key="9">
    <source>
        <dbReference type="PROSITE" id="PS51076"/>
    </source>
</evidence>
<keyword evidence="2" id="KW-0479">Metal-binding</keyword>
<dbReference type="InterPro" id="IPR013019">
    <property type="entry name" value="MAD_homology_MH1"/>
</dbReference>
<dbReference type="PANTHER" id="PTHR13703">
    <property type="entry name" value="SMAD"/>
    <property type="match status" value="1"/>
</dbReference>
<keyword evidence="4 7" id="KW-0805">Transcription regulation</keyword>
<dbReference type="GO" id="GO:0009791">
    <property type="term" value="P:post-embryonic development"/>
    <property type="evidence" value="ECO:0007669"/>
    <property type="project" value="UniProtKB-ARBA"/>
</dbReference>
<evidence type="ECO:0000256" key="5">
    <source>
        <dbReference type="ARBA" id="ARBA00023163"/>
    </source>
</evidence>
<dbReference type="SMART" id="SM00524">
    <property type="entry name" value="DWB"/>
    <property type="match status" value="1"/>
</dbReference>
<dbReference type="Proteomes" id="UP001153620">
    <property type="component" value="Chromosome 3"/>
</dbReference>
<dbReference type="GO" id="GO:0140416">
    <property type="term" value="F:transcription regulator inhibitor activity"/>
    <property type="evidence" value="ECO:0007669"/>
    <property type="project" value="TreeGrafter"/>
</dbReference>
<evidence type="ECO:0000313" key="11">
    <source>
        <dbReference type="Proteomes" id="UP001153620"/>
    </source>
</evidence>
<dbReference type="InterPro" id="IPR036578">
    <property type="entry name" value="SMAD_MH1_sf"/>
</dbReference>
<evidence type="ECO:0000256" key="1">
    <source>
        <dbReference type="ARBA" id="ARBA00005545"/>
    </source>
</evidence>
<dbReference type="PROSITE" id="PS51076">
    <property type="entry name" value="MH2"/>
    <property type="match status" value="1"/>
</dbReference>
<dbReference type="GO" id="GO:0009653">
    <property type="term" value="P:anatomical structure morphogenesis"/>
    <property type="evidence" value="ECO:0007669"/>
    <property type="project" value="TreeGrafter"/>
</dbReference>
<dbReference type="SUPFAM" id="SSF49879">
    <property type="entry name" value="SMAD/FHA domain"/>
    <property type="match status" value="1"/>
</dbReference>
<dbReference type="GO" id="GO:0046872">
    <property type="term" value="F:metal ion binding"/>
    <property type="evidence" value="ECO:0007669"/>
    <property type="project" value="UniProtKB-KW"/>
</dbReference>
<dbReference type="GO" id="GO:0005737">
    <property type="term" value="C:cytoplasm"/>
    <property type="evidence" value="ECO:0007669"/>
    <property type="project" value="UniProtKB-SubCell"/>
</dbReference>
<dbReference type="GO" id="GO:0060395">
    <property type="term" value="P:SMAD protein signal transduction"/>
    <property type="evidence" value="ECO:0007669"/>
    <property type="project" value="TreeGrafter"/>
</dbReference>
<reference evidence="10" key="2">
    <citation type="submission" date="2022-10" db="EMBL/GenBank/DDBJ databases">
        <authorList>
            <consortium name="ENA_rothamsted_submissions"/>
            <consortium name="culmorum"/>
            <person name="King R."/>
        </authorList>
    </citation>
    <scope>NUCLEOTIDE SEQUENCE</scope>
</reference>
<sequence>MICQPMFFSKKSSLRKRLWRSRITSTTNSTQQHRSEMPNYFKNYQNFSKETNPEDYQHTILRENLNGHQNYGIVREEGSSLLSTTTAVLRNCCTSTNSTSTNDLYDPSMATAEQQALRLFRLLMNQLKKESQLETLCQAVENGLQADNNKTLPHQYQRTDCVLVPRGSIDGEEPQLIACRLWRWNDLYDCQTIKRIPSCPNEKDPVYVCCNPTHWSRIYHLETPPPPYAMKIDENSMDPDMFGVYNKQQIESLTTDGDDFTLSFKDLTTTCWCQLAYWEQSERVGSKVPVEDPAVDVFGEQTRGAGLCIKTIAQQRSTRTPDLVLKTREKIGLGVTLSREADGVWLYNRSSSPVFVHSPTLCDMESRVTIPFKIPPGHCIRAFDPLKVNESIIWPSTISGLQLGPVDTHSVRISFAKGWGLNYSRQDVTSCPCWLEVLLNRNDYLLPCR</sequence>
<dbReference type="PROSITE" id="PS51075">
    <property type="entry name" value="MH1"/>
    <property type="match status" value="1"/>
</dbReference>
<dbReference type="GO" id="GO:0051239">
    <property type="term" value="P:regulation of multicellular organismal process"/>
    <property type="evidence" value="ECO:0007669"/>
    <property type="project" value="UniProtKB-ARBA"/>
</dbReference>
<comment type="similarity">
    <text evidence="1 7">Belongs to the dwarfin/SMAD family.</text>
</comment>
<protein>
    <recommendedName>
        <fullName evidence="7">Mothers against decapentaplegic homolog</fullName>
        <shortName evidence="7">MAD homolog</shortName>
        <shortName evidence="7">Mothers against DPP homolog</shortName>
    </recommendedName>
    <alternativeName>
        <fullName evidence="7">SMAD family member</fullName>
    </alternativeName>
</protein>
<dbReference type="InterPro" id="IPR017855">
    <property type="entry name" value="SMAD-like_dom_sf"/>
</dbReference>
<dbReference type="SMART" id="SM00523">
    <property type="entry name" value="DWA"/>
    <property type="match status" value="1"/>
</dbReference>
<dbReference type="InterPro" id="IPR001132">
    <property type="entry name" value="SMAD_dom_Dwarfin-type"/>
</dbReference>
<evidence type="ECO:0000256" key="7">
    <source>
        <dbReference type="RuleBase" id="RU361195"/>
    </source>
</evidence>
<dbReference type="PANTHER" id="PTHR13703:SF54">
    <property type="entry name" value="MOTHERS AGAINST DECAPENTAPLEGIC HOMOLOG"/>
    <property type="match status" value="1"/>
</dbReference>
<dbReference type="GO" id="GO:0030154">
    <property type="term" value="P:cell differentiation"/>
    <property type="evidence" value="ECO:0007669"/>
    <property type="project" value="TreeGrafter"/>
</dbReference>
<dbReference type="GO" id="GO:0050793">
    <property type="term" value="P:regulation of developmental process"/>
    <property type="evidence" value="ECO:0007669"/>
    <property type="project" value="UniProtKB-ARBA"/>
</dbReference>
<dbReference type="InterPro" id="IPR008984">
    <property type="entry name" value="SMAD_FHA_dom_sf"/>
</dbReference>
<evidence type="ECO:0000259" key="8">
    <source>
        <dbReference type="PROSITE" id="PS51075"/>
    </source>
</evidence>
<keyword evidence="3" id="KW-0862">Zinc</keyword>
<keyword evidence="6 7" id="KW-0539">Nucleus</keyword>
<dbReference type="InterPro" id="IPR013790">
    <property type="entry name" value="Dwarfin"/>
</dbReference>
<dbReference type="Pfam" id="PF03165">
    <property type="entry name" value="MH1"/>
    <property type="match status" value="1"/>
</dbReference>
<dbReference type="SUPFAM" id="SSF56366">
    <property type="entry name" value="SMAD MH1 domain"/>
    <property type="match status" value="1"/>
</dbReference>
<dbReference type="AlphaFoldDB" id="A0A9P0J515"/>
<dbReference type="CDD" id="cd10489">
    <property type="entry name" value="MH1_SMAD_6_7"/>
    <property type="match status" value="1"/>
</dbReference>
<proteinExistence type="inferred from homology"/>
<dbReference type="InterPro" id="IPR003619">
    <property type="entry name" value="MAD_homology1_Dwarfin-type"/>
</dbReference>
<dbReference type="GO" id="GO:0071144">
    <property type="term" value="C:heteromeric SMAD protein complex"/>
    <property type="evidence" value="ECO:0007669"/>
    <property type="project" value="TreeGrafter"/>
</dbReference>
<keyword evidence="7" id="KW-0963">Cytoplasm</keyword>
<evidence type="ECO:0000256" key="3">
    <source>
        <dbReference type="ARBA" id="ARBA00022833"/>
    </source>
</evidence>
<dbReference type="GO" id="GO:0070411">
    <property type="term" value="F:I-SMAD binding"/>
    <property type="evidence" value="ECO:0007669"/>
    <property type="project" value="TreeGrafter"/>
</dbReference>
<accession>A0A9P0J515</accession>
<reference evidence="10" key="1">
    <citation type="submission" date="2022-01" db="EMBL/GenBank/DDBJ databases">
        <authorList>
            <person name="King R."/>
        </authorList>
    </citation>
    <scope>NUCLEOTIDE SEQUENCE</scope>
</reference>
<dbReference type="GO" id="GO:0006357">
    <property type="term" value="P:regulation of transcription by RNA polymerase II"/>
    <property type="evidence" value="ECO:0007669"/>
    <property type="project" value="TreeGrafter"/>
</dbReference>
<comment type="subcellular location">
    <subcellularLocation>
        <location evidence="7">Cytoplasm</location>
    </subcellularLocation>
    <subcellularLocation>
        <location evidence="7">Nucleus</location>
    </subcellularLocation>
</comment>
<dbReference type="Pfam" id="PF03166">
    <property type="entry name" value="MH2"/>
    <property type="match status" value="1"/>
</dbReference>
<evidence type="ECO:0000256" key="4">
    <source>
        <dbReference type="ARBA" id="ARBA00023015"/>
    </source>
</evidence>
<feature type="domain" description="MH1" evidence="8">
    <location>
        <begin position="87"/>
        <end position="224"/>
    </location>
</feature>
<gene>
    <name evidence="10" type="ORF">CHIRRI_LOCUS10742</name>
</gene>
<dbReference type="Gene3D" id="3.90.520.10">
    <property type="entry name" value="SMAD MH1 domain"/>
    <property type="match status" value="1"/>
</dbReference>
<evidence type="ECO:0000313" key="10">
    <source>
        <dbReference type="EMBL" id="CAH1728554.1"/>
    </source>
</evidence>
<dbReference type="Gene3D" id="2.60.200.10">
    <property type="match status" value="1"/>
</dbReference>
<keyword evidence="5 7" id="KW-0804">Transcription</keyword>
<organism evidence="10 11">
    <name type="scientific">Chironomus riparius</name>
    <dbReference type="NCBI Taxonomy" id="315576"/>
    <lineage>
        <taxon>Eukaryota</taxon>
        <taxon>Metazoa</taxon>
        <taxon>Ecdysozoa</taxon>
        <taxon>Arthropoda</taxon>
        <taxon>Hexapoda</taxon>
        <taxon>Insecta</taxon>
        <taxon>Pterygota</taxon>
        <taxon>Neoptera</taxon>
        <taxon>Endopterygota</taxon>
        <taxon>Diptera</taxon>
        <taxon>Nematocera</taxon>
        <taxon>Chironomoidea</taxon>
        <taxon>Chironomidae</taxon>
        <taxon>Chironominae</taxon>
        <taxon>Chironomus</taxon>
    </lineage>
</organism>
<evidence type="ECO:0000256" key="2">
    <source>
        <dbReference type="ARBA" id="ARBA00022723"/>
    </source>
</evidence>
<evidence type="ECO:0000256" key="6">
    <source>
        <dbReference type="ARBA" id="ARBA00023242"/>
    </source>
</evidence>
<name>A0A9P0J515_9DIPT</name>
<keyword evidence="11" id="KW-1185">Reference proteome</keyword>
<feature type="domain" description="MH2" evidence="9">
    <location>
        <begin position="272"/>
        <end position="449"/>
    </location>
</feature>
<dbReference type="EMBL" id="OU895879">
    <property type="protein sequence ID" value="CAH1728554.1"/>
    <property type="molecule type" value="Genomic_DNA"/>
</dbReference>